<keyword evidence="1" id="KW-0472">Membrane</keyword>
<accession>C2K1Q0</accession>
<feature type="transmembrane region" description="Helical" evidence="1">
    <location>
        <begin position="30"/>
        <end position="49"/>
    </location>
</feature>
<reference evidence="3" key="1">
    <citation type="submission" date="2009-01" db="EMBL/GenBank/DDBJ databases">
        <authorList>
            <person name="Qin X."/>
            <person name="Bachman B."/>
            <person name="Battles P."/>
            <person name="Bell A."/>
            <person name="Bess C."/>
            <person name="Bickham C."/>
            <person name="Chaboub L."/>
            <person name="Chen D."/>
            <person name="Coyle M."/>
            <person name="Deiros D.R."/>
            <person name="Dinh H."/>
            <person name="Forbes L."/>
            <person name="Fowler G."/>
            <person name="Francisco L."/>
            <person name="Fu Q."/>
            <person name="Gubbala S."/>
            <person name="Hale W."/>
            <person name="Han Y."/>
            <person name="Hemphill L."/>
            <person name="Highlander S.K."/>
            <person name="Hirani K."/>
            <person name="Hogues M."/>
            <person name="Jackson L."/>
            <person name="Jakkamsetti A."/>
            <person name="Javaid M."/>
            <person name="Jiang H."/>
            <person name="Korchina V."/>
            <person name="Kovar C."/>
            <person name="Lara F."/>
            <person name="Lee S."/>
            <person name="Mata R."/>
            <person name="Mathew T."/>
            <person name="Moen C."/>
            <person name="Morales K."/>
            <person name="Munidasa M."/>
            <person name="Nazareth L."/>
            <person name="Ngo R."/>
            <person name="Nguyen L."/>
            <person name="Okwuonu G."/>
            <person name="Ongeri F."/>
            <person name="Patil S."/>
            <person name="Petrosino J."/>
            <person name="Pham C."/>
            <person name="Pham P."/>
            <person name="Pu L.-L."/>
            <person name="Puazo M."/>
            <person name="Raj R."/>
            <person name="Reid J."/>
            <person name="Rouhana J."/>
            <person name="Saada N."/>
            <person name="Shang Y."/>
            <person name="Simmons D."/>
            <person name="Thornton R."/>
            <person name="Warren J."/>
            <person name="Weissenberger G."/>
            <person name="Zhang J."/>
            <person name="Zhang L."/>
            <person name="Zhou C."/>
            <person name="Zhu D."/>
            <person name="Muzny D."/>
            <person name="Worley K."/>
            <person name="Gibbs R."/>
        </authorList>
    </citation>
    <scope>NUCLEOTIDE SEQUENCE [LARGE SCALE GENOMIC DNA]</scope>
    <source>
        <strain evidence="3">LMS2-1</strain>
    </source>
</reference>
<dbReference type="InterPro" id="IPR017946">
    <property type="entry name" value="PLC-like_Pdiesterase_TIM-brl"/>
</dbReference>
<dbReference type="Gene3D" id="3.20.20.190">
    <property type="entry name" value="Phosphatidylinositol (PI) phosphodiesterase"/>
    <property type="match status" value="1"/>
</dbReference>
<evidence type="ECO:0000256" key="1">
    <source>
        <dbReference type="SAM" id="Phobius"/>
    </source>
</evidence>
<evidence type="ECO:0000313" key="3">
    <source>
        <dbReference type="EMBL" id="EEN78771.1"/>
    </source>
</evidence>
<dbReference type="PROSITE" id="PS51704">
    <property type="entry name" value="GP_PDE"/>
    <property type="match status" value="1"/>
</dbReference>
<dbReference type="PANTHER" id="PTHR46211:SF14">
    <property type="entry name" value="GLYCEROPHOSPHODIESTER PHOSPHODIESTERASE"/>
    <property type="match status" value="1"/>
</dbReference>
<dbReference type="InterPro" id="IPR030395">
    <property type="entry name" value="GP_PDE_dom"/>
</dbReference>
<gene>
    <name evidence="3" type="ORF">HMPREF0539_3085</name>
</gene>
<dbReference type="Proteomes" id="UP000004525">
    <property type="component" value="Unassembled WGS sequence"/>
</dbReference>
<evidence type="ECO:0000313" key="4">
    <source>
        <dbReference type="Proteomes" id="UP000004525"/>
    </source>
</evidence>
<feature type="domain" description="GP-PDE" evidence="2">
    <location>
        <begin position="46"/>
        <end position="276"/>
    </location>
</feature>
<dbReference type="PANTHER" id="PTHR46211">
    <property type="entry name" value="GLYCEROPHOSPHORYL DIESTER PHOSPHODIESTERASE"/>
    <property type="match status" value="1"/>
</dbReference>
<dbReference type="GO" id="GO:0006629">
    <property type="term" value="P:lipid metabolic process"/>
    <property type="evidence" value="ECO:0007669"/>
    <property type="project" value="InterPro"/>
</dbReference>
<proteinExistence type="predicted"/>
<dbReference type="HOGENOM" id="CLU_048255_1_0_9"/>
<name>C2K1Q0_LACRM</name>
<evidence type="ECO:0000259" key="2">
    <source>
        <dbReference type="PROSITE" id="PS51704"/>
    </source>
</evidence>
<dbReference type="CDD" id="cd08556">
    <property type="entry name" value="GDPD"/>
    <property type="match status" value="1"/>
</dbReference>
<dbReference type="SUPFAM" id="SSF51695">
    <property type="entry name" value="PLC-like phosphodiesterases"/>
    <property type="match status" value="1"/>
</dbReference>
<sequence>MGNCPSRVAVLSLWYDVFFWKGAACMGKRLKLIVFLVPLFLLLSGFTLVGHRGDPLNYPEETFQSFDSAFNNGADYVELDVHESADGVIVIQHDTTIQRTTGANLAIAKTNFAQLQQYHTKNGEPIHSLEELFAHEQQTKHKFLIETKIVKGEPHPHLEDKVAALIKQYHMENRVMFHSFSAASLKRLQAVLPNIPRILIVGSLKRINFDVLTYVDGINLSSDLVTPQLVTQLHDLGKKVYVWDEMNEDRAKWTWLVNLNIDGVVTNYTSLGHEFQTLKAAAVTTSINDLGANSSLAALPVYENPYQPLLRSERLAPQTPIMISSMVSLAGSTYYQIGDNAFVPAETINLAPEAGWASLFLHQRIVITSRHFKVPVHADPLHQQAITGHVGNHKCYWVLAARYQSGQLYLKTKIGWLNAKDLQVLPTAENMHIWLTLYRSIPENQKPLLHWALGDTAFDTPLLNASVLNIG</sequence>
<dbReference type="GO" id="GO:0008081">
    <property type="term" value="F:phosphoric diester hydrolase activity"/>
    <property type="evidence" value="ECO:0007669"/>
    <property type="project" value="InterPro"/>
</dbReference>
<organism evidence="3 4">
    <name type="scientific">Lacticaseibacillus rhamnosus (strain LMS2-1)</name>
    <dbReference type="NCBI Taxonomy" id="525361"/>
    <lineage>
        <taxon>Bacteria</taxon>
        <taxon>Bacillati</taxon>
        <taxon>Bacillota</taxon>
        <taxon>Bacilli</taxon>
        <taxon>Lactobacillales</taxon>
        <taxon>Lactobacillaceae</taxon>
        <taxon>Lacticaseibacillus</taxon>
    </lineage>
</organism>
<comment type="caution">
    <text evidence="3">The sequence shown here is derived from an EMBL/GenBank/DDBJ whole genome shotgun (WGS) entry which is preliminary data.</text>
</comment>
<dbReference type="EMBL" id="ACIZ01000128">
    <property type="protein sequence ID" value="EEN78771.1"/>
    <property type="molecule type" value="Genomic_DNA"/>
</dbReference>
<keyword evidence="1" id="KW-1133">Transmembrane helix</keyword>
<keyword evidence="4" id="KW-1185">Reference proteome</keyword>
<dbReference type="AlphaFoldDB" id="C2K1Q0"/>
<keyword evidence="1" id="KW-0812">Transmembrane</keyword>
<dbReference type="Pfam" id="PF03009">
    <property type="entry name" value="GDPD"/>
    <property type="match status" value="1"/>
</dbReference>
<protein>
    <submittedName>
        <fullName evidence="3">Glycerophosphodiester phosphodiesterase family protein</fullName>
    </submittedName>
</protein>